<dbReference type="EMBL" id="LT608328">
    <property type="protein sequence ID" value="SCM55589.1"/>
    <property type="molecule type" value="Genomic_DNA"/>
</dbReference>
<dbReference type="RefSeq" id="WP_071136009.1">
    <property type="nucleotide sequence ID" value="NZ_LT608328.1"/>
</dbReference>
<dbReference type="AlphaFoldDB" id="A0A1G4G442"/>
<accession>A0A1G4G442</accession>
<name>A0A1G4G442_9BACT</name>
<dbReference type="KEGG" id="pmuc:ING2E5A_0467"/>
<gene>
    <name evidence="1" type="ORF">ING2E5A_0467</name>
</gene>
<evidence type="ECO:0000313" key="1">
    <source>
        <dbReference type="EMBL" id="SCM55589.1"/>
    </source>
</evidence>
<proteinExistence type="predicted"/>
<dbReference type="STRING" id="1642646.ING2E5A_0467"/>
<dbReference type="InterPro" id="IPR021272">
    <property type="entry name" value="DUF2851"/>
</dbReference>
<evidence type="ECO:0008006" key="3">
    <source>
        <dbReference type="Google" id="ProtNLM"/>
    </source>
</evidence>
<dbReference type="Pfam" id="PF11013">
    <property type="entry name" value="DUF2851"/>
    <property type="match status" value="1"/>
</dbReference>
<evidence type="ECO:0000313" key="2">
    <source>
        <dbReference type="Proteomes" id="UP000178485"/>
    </source>
</evidence>
<keyword evidence="2" id="KW-1185">Reference proteome</keyword>
<dbReference type="Proteomes" id="UP000178485">
    <property type="component" value="Chromosome i"/>
</dbReference>
<sequence length="424" mass="49309">MATSEYLLHYVWKYRIFDRTDLQTVDGEPLEIIDPGVRNSDAGADFFNAKIRIGEKIWAGDVELHGSSDEWTRHGHHTDERFNSVILHVAERVKGSVRNQKGALIPQMQLIIPEKVKRSADYLLNSRSNLPCRYQLPLVEREIVTTWLAATGIERLERKINDIRKHLERFNNSWDQAFYVLLTRNFGFGLNSDIFERLALSLPFNCIMRHGDSLLQVEALLFGQAGMLYGDGATDDYCQQLRREYEFLRLKYRLQPVPSYLFKQLRVRPNAFPQVRIAQLAALLKQRGRLFPLLLEEDDPAQLRLYFQVEASDYWHTHYSFGKRSTKSRKYLGDSSCNVILINTVVPMFFVYGQKTGQEKFCERAMQLLESLKPERNAIITEFEKAGIFPANAFDSQALIQLRRAYCERGKCLYCKIGYRILSR</sequence>
<protein>
    <recommendedName>
        <fullName evidence="3">DUF2851 family protein</fullName>
    </recommendedName>
</protein>
<organism evidence="1 2">
    <name type="scientific">Petrimonas mucosa</name>
    <dbReference type="NCBI Taxonomy" id="1642646"/>
    <lineage>
        <taxon>Bacteria</taxon>
        <taxon>Pseudomonadati</taxon>
        <taxon>Bacteroidota</taxon>
        <taxon>Bacteroidia</taxon>
        <taxon>Bacteroidales</taxon>
        <taxon>Dysgonomonadaceae</taxon>
        <taxon>Petrimonas</taxon>
    </lineage>
</organism>
<reference evidence="1 2" key="1">
    <citation type="submission" date="2016-08" db="EMBL/GenBank/DDBJ databases">
        <authorList>
            <person name="Seilhamer J.J."/>
        </authorList>
    </citation>
    <scope>NUCLEOTIDE SEQUENCE [LARGE SCALE GENOMIC DNA]</scope>
    <source>
        <strain evidence="1">ING2-E5A</strain>
    </source>
</reference>